<organism evidence="3 4">
    <name type="scientific">Priestia koreensis</name>
    <dbReference type="NCBI Taxonomy" id="284581"/>
    <lineage>
        <taxon>Bacteria</taxon>
        <taxon>Bacillati</taxon>
        <taxon>Bacillota</taxon>
        <taxon>Bacilli</taxon>
        <taxon>Bacillales</taxon>
        <taxon>Bacillaceae</taxon>
        <taxon>Priestia</taxon>
    </lineage>
</organism>
<dbReference type="PATRIC" id="fig|284581.3.peg.4127"/>
<name>A0A0M0KZ54_9BACI</name>
<reference evidence="4" key="1">
    <citation type="submission" date="2015-08" db="EMBL/GenBank/DDBJ databases">
        <title>Fjat-14210 dsm16467.</title>
        <authorList>
            <person name="Liu B."/>
            <person name="Wang J."/>
            <person name="Zhu Y."/>
            <person name="Liu G."/>
            <person name="Chen Q."/>
            <person name="Chen Z."/>
            <person name="Lan J."/>
            <person name="Che J."/>
            <person name="Ge C."/>
            <person name="Shi H."/>
            <person name="Pan Z."/>
            <person name="Liu X."/>
        </authorList>
    </citation>
    <scope>NUCLEOTIDE SEQUENCE [LARGE SCALE GENOMIC DNA]</scope>
    <source>
        <strain evidence="4">DSM 16467</strain>
    </source>
</reference>
<evidence type="ECO:0000313" key="4">
    <source>
        <dbReference type="Proteomes" id="UP000037558"/>
    </source>
</evidence>
<keyword evidence="4" id="KW-1185">Reference proteome</keyword>
<dbReference type="STRING" id="284581.AMD01_15265"/>
<dbReference type="RefSeq" id="WP_053402288.1">
    <property type="nucleotide sequence ID" value="NZ_JAUKEN010000001.1"/>
</dbReference>
<evidence type="ECO:0000313" key="3">
    <source>
        <dbReference type="EMBL" id="KOO44079.1"/>
    </source>
</evidence>
<gene>
    <name evidence="3" type="ORF">AMD01_15265</name>
</gene>
<dbReference type="Proteomes" id="UP000037558">
    <property type="component" value="Unassembled WGS sequence"/>
</dbReference>
<proteinExistence type="predicted"/>
<dbReference type="EMBL" id="LILC01000019">
    <property type="protein sequence ID" value="KOO44079.1"/>
    <property type="molecule type" value="Genomic_DNA"/>
</dbReference>
<dbReference type="InterPro" id="IPR009875">
    <property type="entry name" value="PilZ_domain"/>
</dbReference>
<feature type="domain" description="PilZ" evidence="1">
    <location>
        <begin position="96"/>
        <end position="205"/>
    </location>
</feature>
<dbReference type="SUPFAM" id="SSF141371">
    <property type="entry name" value="PilZ domain-like"/>
    <property type="match status" value="1"/>
</dbReference>
<comment type="caution">
    <text evidence="3">The sequence shown here is derived from an EMBL/GenBank/DDBJ whole genome shotgun (WGS) entry which is preliminary data.</text>
</comment>
<dbReference type="Pfam" id="PF07238">
    <property type="entry name" value="PilZ"/>
    <property type="match status" value="1"/>
</dbReference>
<evidence type="ECO:0000259" key="1">
    <source>
        <dbReference type="Pfam" id="PF07238"/>
    </source>
</evidence>
<evidence type="ECO:0000259" key="2">
    <source>
        <dbReference type="Pfam" id="PF12945"/>
    </source>
</evidence>
<dbReference type="InterPro" id="IPR009926">
    <property type="entry name" value="T3SS_YcgR_PilZN"/>
</dbReference>
<dbReference type="Pfam" id="PF12945">
    <property type="entry name" value="PilZNR"/>
    <property type="match status" value="1"/>
</dbReference>
<evidence type="ECO:0008006" key="5">
    <source>
        <dbReference type="Google" id="ProtNLM"/>
    </source>
</evidence>
<protein>
    <recommendedName>
        <fullName evidence="5">Flagellar brake protein</fullName>
    </recommendedName>
</protein>
<feature type="domain" description="Type III secretion system flagellar brake protein YcgR PilZN" evidence="2">
    <location>
        <begin position="3"/>
        <end position="89"/>
    </location>
</feature>
<sequence length="217" mass="24731">MIQVGMTLTLEDTASIDRAVYKCKVADLENGYVYISYPINEATDKTVFLVNQTNLRITFLGRDNNVYAFNSSVIGRAVRNIPVIKLVLPESLKRVQRRQFVRVPVSLSVQFFSTKNEFLPFQTKMLDISAGGFAALLKDQVNLQKHHQIIVSFDIPDREGRILTLTLPATIIRISAKTDREPARVSLLFANILSEDRENIIRYVFKRQLELKNKGIT</sequence>
<dbReference type="GO" id="GO:0035438">
    <property type="term" value="F:cyclic-di-GMP binding"/>
    <property type="evidence" value="ECO:0007669"/>
    <property type="project" value="InterPro"/>
</dbReference>
<dbReference type="AlphaFoldDB" id="A0A0M0KZ54"/>
<dbReference type="Gene3D" id="2.40.10.220">
    <property type="entry name" value="predicted glycosyltransferase like domains"/>
    <property type="match status" value="1"/>
</dbReference>
<accession>A0A0M0KZ54</accession>